<dbReference type="RefSeq" id="WP_338521294.1">
    <property type="nucleotide sequence ID" value="NZ_CP135136.1"/>
</dbReference>
<accession>A0ABZ2GWP7</accession>
<evidence type="ECO:0000256" key="3">
    <source>
        <dbReference type="ARBA" id="ARBA00022603"/>
    </source>
</evidence>
<reference evidence="8" key="1">
    <citation type="submission" date="2023-09" db="EMBL/GenBank/DDBJ databases">
        <title>Genomes of two closely related lineages of the louse Polyplax serrata with different host specificities.</title>
        <authorList>
            <person name="Martinu J."/>
            <person name="Tarabai H."/>
            <person name="Stefka J."/>
            <person name="Hypsa V."/>
        </authorList>
    </citation>
    <scope>NUCLEOTIDE SEQUENCE [LARGE SCALE GENOMIC DNA]</scope>
    <source>
        <strain evidence="8">HR10_N</strain>
    </source>
</reference>
<dbReference type="PIRSF" id="PIRSF005917">
    <property type="entry name" value="MTase_YraL"/>
    <property type="match status" value="1"/>
</dbReference>
<comment type="similarity">
    <text evidence="6">Belongs to the methyltransferase superfamily. RsmI family.</text>
</comment>
<dbReference type="PANTHER" id="PTHR46111:SF1">
    <property type="entry name" value="RIBOSOMAL RNA SMALL SUBUNIT METHYLTRANSFERASE I"/>
    <property type="match status" value="1"/>
</dbReference>
<keyword evidence="1 6" id="KW-0963">Cytoplasm</keyword>
<evidence type="ECO:0000313" key="8">
    <source>
        <dbReference type="EMBL" id="WWR11848.1"/>
    </source>
</evidence>
<dbReference type="CDD" id="cd11648">
    <property type="entry name" value="RsmI"/>
    <property type="match status" value="1"/>
</dbReference>
<dbReference type="InterPro" id="IPR014777">
    <property type="entry name" value="4pyrrole_Mease_sub1"/>
</dbReference>
<keyword evidence="3 6" id="KW-0489">Methyltransferase</keyword>
<evidence type="ECO:0000313" key="9">
    <source>
        <dbReference type="Proteomes" id="UP001360424"/>
    </source>
</evidence>
<keyword evidence="5 6" id="KW-0949">S-adenosyl-L-methionine</keyword>
<dbReference type="GO" id="GO:0008168">
    <property type="term" value="F:methyltransferase activity"/>
    <property type="evidence" value="ECO:0007669"/>
    <property type="project" value="UniProtKB-KW"/>
</dbReference>
<keyword evidence="9" id="KW-1185">Reference proteome</keyword>
<evidence type="ECO:0000256" key="5">
    <source>
        <dbReference type="ARBA" id="ARBA00022691"/>
    </source>
</evidence>
<name>A0ABZ2GWP7_9GAMM</name>
<dbReference type="GO" id="GO:0032259">
    <property type="term" value="P:methylation"/>
    <property type="evidence" value="ECO:0007669"/>
    <property type="project" value="UniProtKB-KW"/>
</dbReference>
<dbReference type="Gene3D" id="3.40.1010.10">
    <property type="entry name" value="Cobalt-precorrin-4 Transmethylase, Domain 1"/>
    <property type="match status" value="1"/>
</dbReference>
<dbReference type="NCBIfam" id="TIGR00096">
    <property type="entry name" value="16S rRNA (cytidine(1402)-2'-O)-methyltransferase"/>
    <property type="match status" value="1"/>
</dbReference>
<gene>
    <name evidence="6 8" type="primary">rsmI</name>
    <name evidence="8" type="ORF">RQL38_01620</name>
</gene>
<evidence type="ECO:0000256" key="6">
    <source>
        <dbReference type="HAMAP-Rule" id="MF_01877"/>
    </source>
</evidence>
<evidence type="ECO:0000256" key="2">
    <source>
        <dbReference type="ARBA" id="ARBA00022552"/>
    </source>
</evidence>
<dbReference type="EMBL" id="CP135136">
    <property type="protein sequence ID" value="WWR11848.1"/>
    <property type="molecule type" value="Genomic_DNA"/>
</dbReference>
<comment type="catalytic activity">
    <reaction evidence="6">
        <text>cytidine(1402) in 16S rRNA + S-adenosyl-L-methionine = 2'-O-methylcytidine(1402) in 16S rRNA + S-adenosyl-L-homocysteine + H(+)</text>
        <dbReference type="Rhea" id="RHEA:42924"/>
        <dbReference type="Rhea" id="RHEA-COMP:10285"/>
        <dbReference type="Rhea" id="RHEA-COMP:10286"/>
        <dbReference type="ChEBI" id="CHEBI:15378"/>
        <dbReference type="ChEBI" id="CHEBI:57856"/>
        <dbReference type="ChEBI" id="CHEBI:59789"/>
        <dbReference type="ChEBI" id="CHEBI:74495"/>
        <dbReference type="ChEBI" id="CHEBI:82748"/>
        <dbReference type="EC" id="2.1.1.198"/>
    </reaction>
</comment>
<dbReference type="InterPro" id="IPR014776">
    <property type="entry name" value="4pyrrole_Mease_sub2"/>
</dbReference>
<feature type="domain" description="Tetrapyrrole methylase" evidence="7">
    <location>
        <begin position="7"/>
        <end position="204"/>
    </location>
</feature>
<dbReference type="InterPro" id="IPR008189">
    <property type="entry name" value="rRNA_ssu_MeTfrase_I"/>
</dbReference>
<comment type="function">
    <text evidence="6">Catalyzes the 2'-O-methylation of the ribose of cytidine 1402 (C1402) in 16S rRNA.</text>
</comment>
<sequence length="233" mass="26791">MPNEIGKLYIVATPIGNRDDISLRAIKILKKVNYILSENTKYSYYFLKSFNIIKPLISFHIFNENKISDHIINKLKNGKSFALISNAGTPLINDPGFPLVKKARKEKIPVIPIPGACALIAAICSSGIPCNTFFFTGFLSSNSNNRKKQIEYIKYKKETTIIYETKYKIIESINNINEIYGIQYKYAIFKEITKSFETFIFETGDKIKSWILLNQYNKKGEFIIILPKYTIKN</sequence>
<dbReference type="PANTHER" id="PTHR46111">
    <property type="entry name" value="RIBOSOMAL RNA SMALL SUBUNIT METHYLTRANSFERASE I"/>
    <property type="match status" value="1"/>
</dbReference>
<keyword evidence="2 6" id="KW-0698">rRNA processing</keyword>
<dbReference type="InterPro" id="IPR018063">
    <property type="entry name" value="SAM_MeTrfase_RsmI_CS"/>
</dbReference>
<dbReference type="InterPro" id="IPR000878">
    <property type="entry name" value="4pyrrol_Mease"/>
</dbReference>
<evidence type="ECO:0000256" key="4">
    <source>
        <dbReference type="ARBA" id="ARBA00022679"/>
    </source>
</evidence>
<evidence type="ECO:0000259" key="7">
    <source>
        <dbReference type="Pfam" id="PF00590"/>
    </source>
</evidence>
<dbReference type="Proteomes" id="UP001360424">
    <property type="component" value="Chromosome"/>
</dbReference>
<keyword evidence="4 6" id="KW-0808">Transferase</keyword>
<dbReference type="SUPFAM" id="SSF53790">
    <property type="entry name" value="Tetrapyrrole methylase"/>
    <property type="match status" value="1"/>
</dbReference>
<dbReference type="Gene3D" id="3.30.950.10">
    <property type="entry name" value="Methyltransferase, Cobalt-precorrin-4 Transmethylase, Domain 2"/>
    <property type="match status" value="1"/>
</dbReference>
<dbReference type="Pfam" id="PF00590">
    <property type="entry name" value="TP_methylase"/>
    <property type="match status" value="1"/>
</dbReference>
<comment type="subcellular location">
    <subcellularLocation>
        <location evidence="6">Cytoplasm</location>
    </subcellularLocation>
</comment>
<dbReference type="EC" id="2.1.1.198" evidence="6"/>
<evidence type="ECO:0000256" key="1">
    <source>
        <dbReference type="ARBA" id="ARBA00022490"/>
    </source>
</evidence>
<dbReference type="HAMAP" id="MF_01877">
    <property type="entry name" value="16SrRNA_methyltr_I"/>
    <property type="match status" value="1"/>
</dbReference>
<dbReference type="InterPro" id="IPR035996">
    <property type="entry name" value="4pyrrol_Methylase_sf"/>
</dbReference>
<dbReference type="PROSITE" id="PS01296">
    <property type="entry name" value="RSMI"/>
    <property type="match status" value="1"/>
</dbReference>
<proteinExistence type="inferred from homology"/>
<protein>
    <recommendedName>
        <fullName evidence="6">Ribosomal RNA small subunit methyltransferase I</fullName>
        <ecNumber evidence="6">2.1.1.198</ecNumber>
    </recommendedName>
    <alternativeName>
        <fullName evidence="6">16S rRNA 2'-O-ribose C1402 methyltransferase</fullName>
    </alternativeName>
    <alternativeName>
        <fullName evidence="6">rRNA (cytidine-2'-O-)-methyltransferase RsmI</fullName>
    </alternativeName>
</protein>
<organism evidence="8 9">
    <name type="scientific">Candidatus Legionella polyplacis</name>
    <dbReference type="NCBI Taxonomy" id="2005262"/>
    <lineage>
        <taxon>Bacteria</taxon>
        <taxon>Pseudomonadati</taxon>
        <taxon>Pseudomonadota</taxon>
        <taxon>Gammaproteobacteria</taxon>
        <taxon>Legionellales</taxon>
        <taxon>Legionellaceae</taxon>
        <taxon>Legionella</taxon>
    </lineage>
</organism>